<dbReference type="InterPro" id="IPR021005">
    <property type="entry name" value="Znf_CGNR"/>
</dbReference>
<protein>
    <recommendedName>
        <fullName evidence="2">Zinc finger CGNR domain-containing protein</fullName>
    </recommendedName>
</protein>
<reference evidence="3 4" key="1">
    <citation type="journal article" date="2016" name="Genome Announc.">
        <title>Complete Genome Sequence of Thiostrepton-Producing Streptomyces laurentii ATCC 31255.</title>
        <authorList>
            <person name="Doi K."/>
            <person name="Fujino Y."/>
            <person name="Nagayoshi Y."/>
            <person name="Ohshima T."/>
            <person name="Ogata S."/>
        </authorList>
    </citation>
    <scope>NUCLEOTIDE SEQUENCE [LARGE SCALE GENOMIC DNA]</scope>
    <source>
        <strain evidence="3 4">ATCC 31255</strain>
    </source>
</reference>
<organism evidence="3 4">
    <name type="scientific">Streptomyces laurentii</name>
    <dbReference type="NCBI Taxonomy" id="39478"/>
    <lineage>
        <taxon>Bacteria</taxon>
        <taxon>Bacillati</taxon>
        <taxon>Actinomycetota</taxon>
        <taxon>Actinomycetes</taxon>
        <taxon>Kitasatosporales</taxon>
        <taxon>Streptomycetaceae</taxon>
        <taxon>Streptomyces</taxon>
    </lineage>
</organism>
<feature type="region of interest" description="Disordered" evidence="1">
    <location>
        <begin position="1"/>
        <end position="20"/>
    </location>
</feature>
<evidence type="ECO:0000259" key="2">
    <source>
        <dbReference type="Pfam" id="PF11706"/>
    </source>
</evidence>
<dbReference type="Gene3D" id="1.10.3300.10">
    <property type="entry name" value="Jann2411-like domain"/>
    <property type="match status" value="1"/>
</dbReference>
<dbReference type="PANTHER" id="PTHR35525">
    <property type="entry name" value="BLL6575 PROTEIN"/>
    <property type="match status" value="1"/>
</dbReference>
<dbReference type="Pfam" id="PF07336">
    <property type="entry name" value="ABATE"/>
    <property type="match status" value="1"/>
</dbReference>
<dbReference type="KEGG" id="slau:SLA_0037"/>
<dbReference type="EMBL" id="AP017424">
    <property type="protein sequence ID" value="BAU80992.1"/>
    <property type="molecule type" value="Genomic_DNA"/>
</dbReference>
<gene>
    <name evidence="3" type="ORF">SLA_0037</name>
</gene>
<dbReference type="InterPro" id="IPR010852">
    <property type="entry name" value="ABATE"/>
</dbReference>
<dbReference type="Pfam" id="PF11706">
    <property type="entry name" value="zf-CGNR"/>
    <property type="match status" value="1"/>
</dbReference>
<proteinExistence type="predicted"/>
<dbReference type="InterPro" id="IPR023286">
    <property type="entry name" value="ABATE_dom_sf"/>
</dbReference>
<dbReference type="SUPFAM" id="SSF160904">
    <property type="entry name" value="Jann2411-like"/>
    <property type="match status" value="1"/>
</dbReference>
<evidence type="ECO:0000256" key="1">
    <source>
        <dbReference type="SAM" id="MobiDB-lite"/>
    </source>
</evidence>
<feature type="compositionally biased region" description="Pro residues" evidence="1">
    <location>
        <begin position="1"/>
        <end position="12"/>
    </location>
</feature>
<sequence length="197" mass="21732">MSTDPQPTPGADPRPLTTEPLPLDLVNTVWIDEGVRHDLLQYPGGVSIWLAAAGFAGTVPDTPETRDALLVTRAAIGRLLDEHGEHDDHEQAANGLNETLRHGRIQRLLGPEGPESVIDTDSPAWLAAWSAAEAYLRLLEEHPDRIRKCANPECVLHFYDVSKNGGRRWCSMAGCGNRAKTQRHYTRHRKNTAPANP</sequence>
<dbReference type="Proteomes" id="UP000217676">
    <property type="component" value="Chromosome"/>
</dbReference>
<dbReference type="RefSeq" id="WP_359883859.1">
    <property type="nucleotide sequence ID" value="NZ_JBEYHT010000067.1"/>
</dbReference>
<dbReference type="AlphaFoldDB" id="A0A161JV83"/>
<evidence type="ECO:0000313" key="4">
    <source>
        <dbReference type="Proteomes" id="UP000217676"/>
    </source>
</evidence>
<evidence type="ECO:0000313" key="3">
    <source>
        <dbReference type="EMBL" id="BAU80992.1"/>
    </source>
</evidence>
<dbReference type="PANTHER" id="PTHR35525:SF3">
    <property type="entry name" value="BLL6575 PROTEIN"/>
    <property type="match status" value="1"/>
</dbReference>
<accession>A0A161JV83</accession>
<keyword evidence="4" id="KW-1185">Reference proteome</keyword>
<feature type="domain" description="Zinc finger CGNR" evidence="2">
    <location>
        <begin position="145"/>
        <end position="188"/>
    </location>
</feature>
<name>A0A161JV83_STRLU</name>